<keyword evidence="4 5" id="KW-0804">Transcription</keyword>
<protein>
    <recommendedName>
        <fullName evidence="5">Probable transcriptional regulatory protein EDD61_101193</fullName>
    </recommendedName>
</protein>
<evidence type="ECO:0000313" key="9">
    <source>
        <dbReference type="Proteomes" id="UP000295773"/>
    </source>
</evidence>
<evidence type="ECO:0000256" key="2">
    <source>
        <dbReference type="ARBA" id="ARBA00023015"/>
    </source>
</evidence>
<dbReference type="Pfam" id="PF20772">
    <property type="entry name" value="TACO1_YebC_N"/>
    <property type="match status" value="1"/>
</dbReference>
<dbReference type="InterPro" id="IPR048300">
    <property type="entry name" value="TACO1_YebC-like_2nd/3rd_dom"/>
</dbReference>
<name>A0A4R3TM43_9FIRM</name>
<dbReference type="InterPro" id="IPR017856">
    <property type="entry name" value="Integrase-like_N"/>
</dbReference>
<dbReference type="HAMAP" id="MF_00693">
    <property type="entry name" value="Transcrip_reg_TACO1"/>
    <property type="match status" value="1"/>
</dbReference>
<dbReference type="PANTHER" id="PTHR12532:SF0">
    <property type="entry name" value="TRANSLATIONAL ACTIVATOR OF CYTOCHROME C OXIDASE 1"/>
    <property type="match status" value="1"/>
</dbReference>
<evidence type="ECO:0000259" key="6">
    <source>
        <dbReference type="Pfam" id="PF01709"/>
    </source>
</evidence>
<comment type="caution">
    <text evidence="8">The sequence shown here is derived from an EMBL/GenBank/DDBJ whole genome shotgun (WGS) entry which is preliminary data.</text>
</comment>
<keyword evidence="3 5" id="KW-0238">DNA-binding</keyword>
<evidence type="ECO:0000256" key="1">
    <source>
        <dbReference type="ARBA" id="ARBA00008724"/>
    </source>
</evidence>
<evidence type="ECO:0000313" key="8">
    <source>
        <dbReference type="EMBL" id="TCU63541.1"/>
    </source>
</evidence>
<keyword evidence="9" id="KW-1185">Reference proteome</keyword>
<dbReference type="InterPro" id="IPR026564">
    <property type="entry name" value="Transcrip_reg_TACO1-like_dom3"/>
</dbReference>
<dbReference type="GO" id="GO:0006355">
    <property type="term" value="P:regulation of DNA-templated transcription"/>
    <property type="evidence" value="ECO:0007669"/>
    <property type="project" value="UniProtKB-UniRule"/>
</dbReference>
<gene>
    <name evidence="8" type="ORF">EDD61_101193</name>
</gene>
<dbReference type="InterPro" id="IPR002876">
    <property type="entry name" value="Transcrip_reg_TACO1-like"/>
</dbReference>
<accession>A0A4R3TM43</accession>
<dbReference type="NCBIfam" id="NF009044">
    <property type="entry name" value="PRK12378.1"/>
    <property type="match status" value="1"/>
</dbReference>
<dbReference type="Pfam" id="PF01709">
    <property type="entry name" value="Transcrip_reg"/>
    <property type="match status" value="1"/>
</dbReference>
<dbReference type="GO" id="GO:0003677">
    <property type="term" value="F:DNA binding"/>
    <property type="evidence" value="ECO:0007669"/>
    <property type="project" value="UniProtKB-UniRule"/>
</dbReference>
<dbReference type="EMBL" id="SMBP01000001">
    <property type="protein sequence ID" value="TCU63541.1"/>
    <property type="molecule type" value="Genomic_DNA"/>
</dbReference>
<dbReference type="Gene3D" id="1.10.10.200">
    <property type="match status" value="1"/>
</dbReference>
<evidence type="ECO:0000256" key="3">
    <source>
        <dbReference type="ARBA" id="ARBA00023125"/>
    </source>
</evidence>
<sequence>MRRSGFSCVKKHMYAILYEEIWKVIKMGRHFEVRAASMAKTAAAKAKKYSRYGKEILVAAKSGVPDPEMNAALKKVIERAKANQVPADVIKRAIDKAKGGTNENYAPATYEGFGSGGAATIIIDCLTDNANRTIADLRACFNKSHAKLGVSGCVSFNYEHVGLISIAYEDEEAMMDALIMAEVDLKDIEVEDGQMTITVEPTDLNKAQDAIAELIPDVNFDIMEDTMLPNEYVELEGEDLKLFQRLVTLLDDVDDVQQVYHNVRNINDPVE</sequence>
<reference evidence="8 9" key="1">
    <citation type="submission" date="2019-03" db="EMBL/GenBank/DDBJ databases">
        <title>Genomic Encyclopedia of Type Strains, Phase IV (KMG-IV): sequencing the most valuable type-strain genomes for metagenomic binning, comparative biology and taxonomic classification.</title>
        <authorList>
            <person name="Goeker M."/>
        </authorList>
    </citation>
    <scope>NUCLEOTIDE SEQUENCE [LARGE SCALE GENOMIC DNA]</scope>
    <source>
        <strain evidence="8 9">DSM 29481</strain>
    </source>
</reference>
<keyword evidence="2 5" id="KW-0805">Transcription regulation</keyword>
<evidence type="ECO:0000256" key="5">
    <source>
        <dbReference type="HAMAP-Rule" id="MF_00693"/>
    </source>
</evidence>
<dbReference type="InterPro" id="IPR029072">
    <property type="entry name" value="YebC-like"/>
</dbReference>
<keyword evidence="5" id="KW-0963">Cytoplasm</keyword>
<feature type="domain" description="TACO1/YebC-like second and third" evidence="6">
    <location>
        <begin position="105"/>
        <end position="263"/>
    </location>
</feature>
<evidence type="ECO:0000256" key="4">
    <source>
        <dbReference type="ARBA" id="ARBA00023163"/>
    </source>
</evidence>
<comment type="similarity">
    <text evidence="1 5">Belongs to the TACO1 family.</text>
</comment>
<dbReference type="SUPFAM" id="SSF75625">
    <property type="entry name" value="YebC-like"/>
    <property type="match status" value="1"/>
</dbReference>
<dbReference type="PANTHER" id="PTHR12532">
    <property type="entry name" value="TRANSLATIONAL ACTIVATOR OF CYTOCHROME C OXIDASE 1"/>
    <property type="match status" value="1"/>
</dbReference>
<dbReference type="GO" id="GO:0005829">
    <property type="term" value="C:cytosol"/>
    <property type="evidence" value="ECO:0007669"/>
    <property type="project" value="TreeGrafter"/>
</dbReference>
<dbReference type="Proteomes" id="UP000295773">
    <property type="component" value="Unassembled WGS sequence"/>
</dbReference>
<proteinExistence type="inferred from homology"/>
<dbReference type="Gene3D" id="3.30.70.980">
    <property type="match status" value="2"/>
</dbReference>
<dbReference type="AlphaFoldDB" id="A0A4R3TM43"/>
<feature type="domain" description="TACO1/YebC-like N-terminal" evidence="7">
    <location>
        <begin position="30"/>
        <end position="100"/>
    </location>
</feature>
<dbReference type="InterPro" id="IPR049083">
    <property type="entry name" value="TACO1_YebC_N"/>
</dbReference>
<organism evidence="8 9">
    <name type="scientific">Longicatena caecimuris</name>
    <dbReference type="NCBI Taxonomy" id="1796635"/>
    <lineage>
        <taxon>Bacteria</taxon>
        <taxon>Bacillati</taxon>
        <taxon>Bacillota</taxon>
        <taxon>Erysipelotrichia</taxon>
        <taxon>Erysipelotrichales</taxon>
        <taxon>Erysipelotrichaceae</taxon>
        <taxon>Longicatena</taxon>
    </lineage>
</organism>
<comment type="subcellular location">
    <subcellularLocation>
        <location evidence="5">Cytoplasm</location>
    </subcellularLocation>
</comment>
<evidence type="ECO:0000259" key="7">
    <source>
        <dbReference type="Pfam" id="PF20772"/>
    </source>
</evidence>